<comment type="subcellular location">
    <subcellularLocation>
        <location evidence="9">Cytoplasm</location>
    </subcellularLocation>
</comment>
<dbReference type="Proteomes" id="UP000051645">
    <property type="component" value="Unassembled WGS sequence"/>
</dbReference>
<dbReference type="STRING" id="81857.IV38_GL000280"/>
<dbReference type="GO" id="GO:0015937">
    <property type="term" value="P:coenzyme A biosynthetic process"/>
    <property type="evidence" value="ECO:0007669"/>
    <property type="project" value="UniProtKB-UniRule"/>
</dbReference>
<evidence type="ECO:0000256" key="2">
    <source>
        <dbReference type="ARBA" id="ARBA00022679"/>
    </source>
</evidence>
<evidence type="ECO:0000313" key="13">
    <source>
        <dbReference type="Proteomes" id="UP000051645"/>
    </source>
</evidence>
<dbReference type="Proteomes" id="UP000051751">
    <property type="component" value="Unassembled WGS sequence"/>
</dbReference>
<dbReference type="GO" id="GO:0005737">
    <property type="term" value="C:cytoplasm"/>
    <property type="evidence" value="ECO:0007669"/>
    <property type="project" value="UniProtKB-SubCell"/>
</dbReference>
<comment type="caution">
    <text evidence="12">The sequence shown here is derived from an EMBL/GenBank/DDBJ whole genome shotgun (WGS) entry which is preliminary data.</text>
</comment>
<dbReference type="InterPro" id="IPR004821">
    <property type="entry name" value="Cyt_trans-like"/>
</dbReference>
<keyword evidence="13" id="KW-1185">Reference proteome</keyword>
<dbReference type="PRINTS" id="PR01020">
    <property type="entry name" value="LPSBIOSNTHSS"/>
</dbReference>
<evidence type="ECO:0000256" key="1">
    <source>
        <dbReference type="ARBA" id="ARBA00022490"/>
    </source>
</evidence>
<dbReference type="NCBIfam" id="TIGR00125">
    <property type="entry name" value="cyt_tran_rel"/>
    <property type="match status" value="1"/>
</dbReference>
<dbReference type="EC" id="2.7.7.3" evidence="9"/>
<comment type="catalytic activity">
    <reaction evidence="8 9">
        <text>(R)-4'-phosphopantetheine + ATP + H(+) = 3'-dephospho-CoA + diphosphate</text>
        <dbReference type="Rhea" id="RHEA:19801"/>
        <dbReference type="ChEBI" id="CHEBI:15378"/>
        <dbReference type="ChEBI" id="CHEBI:30616"/>
        <dbReference type="ChEBI" id="CHEBI:33019"/>
        <dbReference type="ChEBI" id="CHEBI:57328"/>
        <dbReference type="ChEBI" id="CHEBI:61723"/>
        <dbReference type="EC" id="2.7.7.3"/>
    </reaction>
</comment>
<keyword evidence="4 9" id="KW-0547">Nucleotide-binding</keyword>
<dbReference type="AlphaFoldDB" id="A0A0R2G2D4"/>
<dbReference type="PANTHER" id="PTHR21342">
    <property type="entry name" value="PHOSPHOPANTETHEINE ADENYLYLTRANSFERASE"/>
    <property type="match status" value="1"/>
</dbReference>
<feature type="binding site" evidence="9">
    <location>
        <begin position="91"/>
        <end position="93"/>
    </location>
    <ligand>
        <name>ATP</name>
        <dbReference type="ChEBI" id="CHEBI:30616"/>
    </ligand>
</feature>
<dbReference type="EMBL" id="JQAT01000001">
    <property type="protein sequence ID" value="KRN29396.1"/>
    <property type="molecule type" value="Genomic_DNA"/>
</dbReference>
<dbReference type="PATRIC" id="fig|81857.3.peg.286"/>
<evidence type="ECO:0000256" key="8">
    <source>
        <dbReference type="ARBA" id="ARBA00029346"/>
    </source>
</evidence>
<keyword evidence="6 9" id="KW-0460">Magnesium</keyword>
<feature type="binding site" evidence="9">
    <location>
        <position position="19"/>
    </location>
    <ligand>
        <name>ATP</name>
        <dbReference type="ChEBI" id="CHEBI:30616"/>
    </ligand>
</feature>
<feature type="binding site" evidence="9">
    <location>
        <position position="101"/>
    </location>
    <ligand>
        <name>ATP</name>
        <dbReference type="ChEBI" id="CHEBI:30616"/>
    </ligand>
</feature>
<dbReference type="RefSeq" id="WP_057768671.1">
    <property type="nucleotide sequence ID" value="NZ_JQAT01000001.1"/>
</dbReference>
<gene>
    <name evidence="9" type="primary">coaD</name>
    <name evidence="11" type="ORF">IV38_GL000280</name>
    <name evidence="12" type="ORF">IV40_GL000389</name>
</gene>
<sequence length="164" mass="17971">MTKRIALFPGSFDPFTNGHLETVERASALFDEIIIAVMTNTAKKPLFSGDERVAMIKAATAQLPNIRVLAEPEVLTIHLAEKLGAQFLLRGLRDVHDFEYEIAIAQMNKTQDAKIETIFLPASAEYVFISSSMVKEVASFGGDVSGLVPPVVATALQQRYSTKD</sequence>
<keyword evidence="3 9" id="KW-0548">Nucleotidyltransferase</keyword>
<dbReference type="Pfam" id="PF01467">
    <property type="entry name" value="CTP_transf_like"/>
    <property type="match status" value="1"/>
</dbReference>
<reference evidence="13 14" key="1">
    <citation type="journal article" date="2015" name="Genome Announc.">
        <title>Expanding the biotechnology potential of lactobacilli through comparative genomics of 213 strains and associated genera.</title>
        <authorList>
            <person name="Sun Z."/>
            <person name="Harris H.M."/>
            <person name="McCann A."/>
            <person name="Guo C."/>
            <person name="Argimon S."/>
            <person name="Zhang W."/>
            <person name="Yang X."/>
            <person name="Jeffery I.B."/>
            <person name="Cooney J.C."/>
            <person name="Kagawa T.F."/>
            <person name="Liu W."/>
            <person name="Song Y."/>
            <person name="Salvetti E."/>
            <person name="Wrobel A."/>
            <person name="Rasinkangas P."/>
            <person name="Parkhill J."/>
            <person name="Rea M.C."/>
            <person name="O'Sullivan O."/>
            <person name="Ritari J."/>
            <person name="Douillard F.P."/>
            <person name="Paul Ross R."/>
            <person name="Yang R."/>
            <person name="Briner A.E."/>
            <person name="Felis G.E."/>
            <person name="de Vos W.M."/>
            <person name="Barrangou R."/>
            <person name="Klaenhammer T.R."/>
            <person name="Caufield P.W."/>
            <person name="Cui Y."/>
            <person name="Zhang H."/>
            <person name="O'Toole P.W."/>
        </authorList>
    </citation>
    <scope>NUCLEOTIDE SEQUENCE [LARGE SCALE GENOMIC DNA]</scope>
    <source>
        <strain evidence="11 14">ATCC BAA-66</strain>
        <strain evidence="12 13">DSM 13344</strain>
    </source>
</reference>
<dbReference type="InterPro" id="IPR014729">
    <property type="entry name" value="Rossmann-like_a/b/a_fold"/>
</dbReference>
<evidence type="ECO:0000313" key="12">
    <source>
        <dbReference type="EMBL" id="KRN34075.1"/>
    </source>
</evidence>
<keyword evidence="5 9" id="KW-0067">ATP-binding</keyword>
<feature type="binding site" evidence="9">
    <location>
        <position position="43"/>
    </location>
    <ligand>
        <name>substrate</name>
    </ligand>
</feature>
<comment type="similarity">
    <text evidence="9">Belongs to the bacterial CoaD family.</text>
</comment>
<evidence type="ECO:0000256" key="7">
    <source>
        <dbReference type="ARBA" id="ARBA00022993"/>
    </source>
</evidence>
<feature type="binding site" evidence="9">
    <location>
        <position position="90"/>
    </location>
    <ligand>
        <name>substrate</name>
    </ligand>
</feature>
<proteinExistence type="inferred from homology"/>
<dbReference type="GO" id="GO:0005524">
    <property type="term" value="F:ATP binding"/>
    <property type="evidence" value="ECO:0007669"/>
    <property type="project" value="UniProtKB-KW"/>
</dbReference>
<comment type="cofactor">
    <cofactor evidence="9">
        <name>Mg(2+)</name>
        <dbReference type="ChEBI" id="CHEBI:18420"/>
    </cofactor>
</comment>
<dbReference type="CDD" id="cd02163">
    <property type="entry name" value="PPAT"/>
    <property type="match status" value="1"/>
</dbReference>
<dbReference type="NCBIfam" id="TIGR01510">
    <property type="entry name" value="coaD_prev_kdtB"/>
    <property type="match status" value="1"/>
</dbReference>
<name>A0A0R2G2D4_9LACO</name>
<dbReference type="GO" id="GO:0004595">
    <property type="term" value="F:pantetheine-phosphate adenylyltransferase activity"/>
    <property type="evidence" value="ECO:0007669"/>
    <property type="project" value="UniProtKB-UniRule"/>
</dbReference>
<keyword evidence="7 9" id="KW-0173">Coenzyme A biosynthesis</keyword>
<dbReference type="SUPFAM" id="SSF52374">
    <property type="entry name" value="Nucleotidylyl transferase"/>
    <property type="match status" value="1"/>
</dbReference>
<evidence type="ECO:0000256" key="6">
    <source>
        <dbReference type="ARBA" id="ARBA00022842"/>
    </source>
</evidence>
<keyword evidence="1 9" id="KW-0963">Cytoplasm</keyword>
<evidence type="ECO:0000313" key="14">
    <source>
        <dbReference type="Proteomes" id="UP000051751"/>
    </source>
</evidence>
<comment type="subunit">
    <text evidence="9">Homohexamer.</text>
</comment>
<dbReference type="PANTHER" id="PTHR21342:SF1">
    <property type="entry name" value="PHOSPHOPANTETHEINE ADENYLYLTRANSFERASE"/>
    <property type="match status" value="1"/>
</dbReference>
<feature type="binding site" evidence="9">
    <location>
        <begin position="11"/>
        <end position="12"/>
    </location>
    <ligand>
        <name>ATP</name>
        <dbReference type="ChEBI" id="CHEBI:30616"/>
    </ligand>
</feature>
<evidence type="ECO:0000256" key="9">
    <source>
        <dbReference type="HAMAP-Rule" id="MF_00151"/>
    </source>
</evidence>
<evidence type="ECO:0000256" key="5">
    <source>
        <dbReference type="ARBA" id="ARBA00022840"/>
    </source>
</evidence>
<comment type="pathway">
    <text evidence="9">Cofactor biosynthesis; coenzyme A biosynthesis; CoA from (R)-pantothenate: step 4/5.</text>
</comment>
<dbReference type="UniPathway" id="UPA00241">
    <property type="reaction ID" value="UER00355"/>
</dbReference>
<evidence type="ECO:0000313" key="11">
    <source>
        <dbReference type="EMBL" id="KRN29396.1"/>
    </source>
</evidence>
<feature type="binding site" evidence="9">
    <location>
        <position position="76"/>
    </location>
    <ligand>
        <name>substrate</name>
    </ligand>
</feature>
<feature type="domain" description="Cytidyltransferase-like" evidence="10">
    <location>
        <begin position="7"/>
        <end position="136"/>
    </location>
</feature>
<dbReference type="InterPro" id="IPR001980">
    <property type="entry name" value="PPAT"/>
</dbReference>
<protein>
    <recommendedName>
        <fullName evidence="9">Phosphopantetheine adenylyltransferase</fullName>
        <ecNumber evidence="9">2.7.7.3</ecNumber>
    </recommendedName>
    <alternativeName>
        <fullName evidence="9">Dephospho-CoA pyrophosphorylase</fullName>
    </alternativeName>
    <alternativeName>
        <fullName evidence="9">Pantetheine-phosphate adenylyltransferase</fullName>
        <shortName evidence="9">PPAT</shortName>
    </alternativeName>
</protein>
<feature type="binding site" evidence="9">
    <location>
        <begin position="126"/>
        <end position="132"/>
    </location>
    <ligand>
        <name>ATP</name>
        <dbReference type="ChEBI" id="CHEBI:30616"/>
    </ligand>
</feature>
<keyword evidence="2 9" id="KW-0808">Transferase</keyword>
<evidence type="ECO:0000256" key="4">
    <source>
        <dbReference type="ARBA" id="ARBA00022741"/>
    </source>
</evidence>
<evidence type="ECO:0000259" key="10">
    <source>
        <dbReference type="Pfam" id="PF01467"/>
    </source>
</evidence>
<accession>A0A0R2G2D4</accession>
<dbReference type="Gene3D" id="3.40.50.620">
    <property type="entry name" value="HUPs"/>
    <property type="match status" value="1"/>
</dbReference>
<feature type="site" description="Transition state stabilizer" evidence="9">
    <location>
        <position position="19"/>
    </location>
</feature>
<evidence type="ECO:0000256" key="3">
    <source>
        <dbReference type="ARBA" id="ARBA00022695"/>
    </source>
</evidence>
<dbReference type="EMBL" id="JQAZ01000001">
    <property type="protein sequence ID" value="KRN34075.1"/>
    <property type="molecule type" value="Genomic_DNA"/>
</dbReference>
<dbReference type="HAMAP" id="MF_00151">
    <property type="entry name" value="PPAT_bact"/>
    <property type="match status" value="1"/>
</dbReference>
<organism evidence="12 13">
    <name type="scientific">Lactobacillus selangorensis</name>
    <dbReference type="NCBI Taxonomy" id="81857"/>
    <lineage>
        <taxon>Bacteria</taxon>
        <taxon>Bacillati</taxon>
        <taxon>Bacillota</taxon>
        <taxon>Bacilli</taxon>
        <taxon>Lactobacillales</taxon>
        <taxon>Lactobacillaceae</taxon>
        <taxon>Lactobacillus</taxon>
    </lineage>
</organism>
<feature type="binding site" evidence="9">
    <location>
        <position position="11"/>
    </location>
    <ligand>
        <name>substrate</name>
    </ligand>
</feature>
<comment type="function">
    <text evidence="9">Reversibly transfers an adenylyl group from ATP to 4'-phosphopantetheine, yielding dephospho-CoA (dPCoA) and pyrophosphate.</text>
</comment>
<dbReference type="OrthoDB" id="9806661at2"/>